<evidence type="ECO:0000259" key="3">
    <source>
        <dbReference type="SMART" id="SM01100"/>
    </source>
</evidence>
<name>A0A9W7HSV8_HIBTR</name>
<evidence type="ECO:0000313" key="4">
    <source>
        <dbReference type="EMBL" id="GMI82541.1"/>
    </source>
</evidence>
<feature type="compositionally biased region" description="Basic residues" evidence="2">
    <location>
        <begin position="44"/>
        <end position="64"/>
    </location>
</feature>
<evidence type="ECO:0000313" key="5">
    <source>
        <dbReference type="Proteomes" id="UP001165190"/>
    </source>
</evidence>
<dbReference type="AlphaFoldDB" id="A0A9W7HSV8"/>
<dbReference type="EMBL" id="BSYR01000019">
    <property type="protein sequence ID" value="GMI82541.1"/>
    <property type="molecule type" value="Genomic_DNA"/>
</dbReference>
<dbReference type="PANTHER" id="PTHR45657">
    <property type="entry name" value="CRAL-TRIO DOMAIN-CONTAINING PROTEIN YKL091C-RELATED"/>
    <property type="match status" value="1"/>
</dbReference>
<dbReference type="Pfam" id="PF03765">
    <property type="entry name" value="CRAL_TRIO_N"/>
    <property type="match status" value="1"/>
</dbReference>
<accession>A0A9W7HSV8</accession>
<dbReference type="InterPro" id="IPR011074">
    <property type="entry name" value="CRAL/TRIO_N_dom"/>
</dbReference>
<feature type="region of interest" description="Disordered" evidence="2">
    <location>
        <begin position="1"/>
        <end position="30"/>
    </location>
</feature>
<sequence length="158" mass="18634">MSGPLDRFARPCFEGNDERKDRKSDFEVSEDDRKTKIGNLKKKAIKASSKFKRSLKKKSSRRKSGLSLSIKDFRDIEELQTVDAFRQALIAEQLLPARHDDYHMLLRFLKARKFDIEKAKHVWDNMIQWRKDFGADTILEVIVTAQTRRKKEFLSDQM</sequence>
<comment type="subcellular location">
    <subcellularLocation>
        <location evidence="1">Endomembrane system</location>
        <topology evidence="1">Peripheral membrane protein</topology>
    </subcellularLocation>
</comment>
<dbReference type="PANTHER" id="PTHR45657:SF38">
    <property type="entry name" value="CRAL-TRIO DOMAIN-CONTAINING PROTEIN"/>
    <property type="match status" value="1"/>
</dbReference>
<organism evidence="4 5">
    <name type="scientific">Hibiscus trionum</name>
    <name type="common">Flower of an hour</name>
    <dbReference type="NCBI Taxonomy" id="183268"/>
    <lineage>
        <taxon>Eukaryota</taxon>
        <taxon>Viridiplantae</taxon>
        <taxon>Streptophyta</taxon>
        <taxon>Embryophyta</taxon>
        <taxon>Tracheophyta</taxon>
        <taxon>Spermatophyta</taxon>
        <taxon>Magnoliopsida</taxon>
        <taxon>eudicotyledons</taxon>
        <taxon>Gunneridae</taxon>
        <taxon>Pentapetalae</taxon>
        <taxon>rosids</taxon>
        <taxon>malvids</taxon>
        <taxon>Malvales</taxon>
        <taxon>Malvaceae</taxon>
        <taxon>Malvoideae</taxon>
        <taxon>Hibiscus</taxon>
    </lineage>
</organism>
<dbReference type="InterPro" id="IPR036865">
    <property type="entry name" value="CRAL-TRIO_dom_sf"/>
</dbReference>
<comment type="caution">
    <text evidence="4">The sequence shown here is derived from an EMBL/GenBank/DDBJ whole genome shotgun (WGS) entry which is preliminary data.</text>
</comment>
<proteinExistence type="predicted"/>
<dbReference type="OrthoDB" id="1434354at2759"/>
<feature type="domain" description="CRAL/TRIO N-terminal" evidence="3">
    <location>
        <begin position="101"/>
        <end position="126"/>
    </location>
</feature>
<feature type="compositionally biased region" description="Basic and acidic residues" evidence="2">
    <location>
        <begin position="16"/>
        <end position="30"/>
    </location>
</feature>
<dbReference type="SUPFAM" id="SSF46938">
    <property type="entry name" value="CRAL/TRIO N-terminal domain"/>
    <property type="match status" value="1"/>
</dbReference>
<dbReference type="SMART" id="SM01100">
    <property type="entry name" value="CRAL_TRIO_N"/>
    <property type="match status" value="1"/>
</dbReference>
<keyword evidence="5" id="KW-1185">Reference proteome</keyword>
<feature type="region of interest" description="Disordered" evidence="2">
    <location>
        <begin position="44"/>
        <end position="66"/>
    </location>
</feature>
<gene>
    <name evidence="4" type="ORF">HRI_001923400</name>
</gene>
<reference evidence="4" key="1">
    <citation type="submission" date="2023-05" db="EMBL/GenBank/DDBJ databases">
        <title>Genome and transcriptome analyses reveal genes involved in the formation of fine ridges on petal epidermal cells in Hibiscus trionum.</title>
        <authorList>
            <person name="Koshimizu S."/>
            <person name="Masuda S."/>
            <person name="Ishii T."/>
            <person name="Shirasu K."/>
            <person name="Hoshino A."/>
            <person name="Arita M."/>
        </authorList>
    </citation>
    <scope>NUCLEOTIDE SEQUENCE</scope>
    <source>
        <strain evidence="4">Hamamatsu line</strain>
    </source>
</reference>
<evidence type="ECO:0000256" key="2">
    <source>
        <dbReference type="SAM" id="MobiDB-lite"/>
    </source>
</evidence>
<dbReference type="Proteomes" id="UP001165190">
    <property type="component" value="Unassembled WGS sequence"/>
</dbReference>
<dbReference type="GO" id="GO:0012505">
    <property type="term" value="C:endomembrane system"/>
    <property type="evidence" value="ECO:0007669"/>
    <property type="project" value="UniProtKB-SubCell"/>
</dbReference>
<protein>
    <recommendedName>
        <fullName evidence="3">CRAL/TRIO N-terminal domain-containing protein</fullName>
    </recommendedName>
</protein>
<dbReference type="InterPro" id="IPR051026">
    <property type="entry name" value="PI/PC_transfer"/>
</dbReference>
<dbReference type="Gene3D" id="3.40.525.10">
    <property type="entry name" value="CRAL-TRIO lipid binding domain"/>
    <property type="match status" value="1"/>
</dbReference>
<dbReference type="InterPro" id="IPR036273">
    <property type="entry name" value="CRAL/TRIO_N_dom_sf"/>
</dbReference>
<evidence type="ECO:0000256" key="1">
    <source>
        <dbReference type="ARBA" id="ARBA00004184"/>
    </source>
</evidence>